<evidence type="ECO:0000256" key="8">
    <source>
        <dbReference type="ARBA" id="ARBA00022989"/>
    </source>
</evidence>
<feature type="transmembrane region" description="Helical" evidence="13">
    <location>
        <begin position="92"/>
        <end position="111"/>
    </location>
</feature>
<feature type="domain" description="NarG-like" evidence="14">
    <location>
        <begin position="5"/>
        <end position="224"/>
    </location>
</feature>
<evidence type="ECO:0000256" key="5">
    <source>
        <dbReference type="ARBA" id="ARBA00022692"/>
    </source>
</evidence>
<evidence type="ECO:0000256" key="10">
    <source>
        <dbReference type="ARBA" id="ARBA00023004"/>
    </source>
</evidence>
<comment type="caution">
    <text evidence="15">The sequence shown here is derived from an EMBL/GenBank/DDBJ whole genome shotgun (WGS) entry which is preliminary data.</text>
</comment>
<evidence type="ECO:0000259" key="14">
    <source>
        <dbReference type="Pfam" id="PF02665"/>
    </source>
</evidence>
<dbReference type="EMBL" id="JBHSMC010000014">
    <property type="protein sequence ID" value="MFC5465344.1"/>
    <property type="molecule type" value="Genomic_DNA"/>
</dbReference>
<evidence type="ECO:0000256" key="11">
    <source>
        <dbReference type="ARBA" id="ARBA00023063"/>
    </source>
</evidence>
<keyword evidence="4" id="KW-0349">Heme</keyword>
<proteinExistence type="predicted"/>
<dbReference type="SUPFAM" id="SSF103501">
    <property type="entry name" value="Respiratory nitrate reductase 1 gamma chain"/>
    <property type="match status" value="1"/>
</dbReference>
<keyword evidence="5 13" id="KW-0812">Transmembrane</keyword>
<evidence type="ECO:0000256" key="3">
    <source>
        <dbReference type="ARBA" id="ARBA00022475"/>
    </source>
</evidence>
<evidence type="ECO:0000256" key="1">
    <source>
        <dbReference type="ARBA" id="ARBA00004651"/>
    </source>
</evidence>
<evidence type="ECO:0000256" key="6">
    <source>
        <dbReference type="ARBA" id="ARBA00022723"/>
    </source>
</evidence>
<name>A0ABW0LHP4_9BACI</name>
<keyword evidence="7" id="KW-0249">Electron transport</keyword>
<keyword evidence="11" id="KW-0534">Nitrate assimilation</keyword>
<evidence type="ECO:0000256" key="2">
    <source>
        <dbReference type="ARBA" id="ARBA00022448"/>
    </source>
</evidence>
<dbReference type="PANTHER" id="PTHR30598:SF3">
    <property type="entry name" value="RESPIRATORY NITRATE REDUCTASE 1 GAMMA CHAIN"/>
    <property type="match status" value="1"/>
</dbReference>
<dbReference type="Gene3D" id="1.20.950.20">
    <property type="entry name" value="Transmembrane di-heme cytochromes, Chain C"/>
    <property type="match status" value="1"/>
</dbReference>
<evidence type="ECO:0000313" key="16">
    <source>
        <dbReference type="Proteomes" id="UP001596147"/>
    </source>
</evidence>
<evidence type="ECO:0000256" key="12">
    <source>
        <dbReference type="ARBA" id="ARBA00023136"/>
    </source>
</evidence>
<evidence type="ECO:0000256" key="4">
    <source>
        <dbReference type="ARBA" id="ARBA00022617"/>
    </source>
</evidence>
<dbReference type="InterPro" id="IPR003816">
    <property type="entry name" value="Nitrate_red_gam"/>
</dbReference>
<keyword evidence="9" id="KW-0560">Oxidoreductase</keyword>
<feature type="transmembrane region" description="Helical" evidence="13">
    <location>
        <begin position="123"/>
        <end position="150"/>
    </location>
</feature>
<dbReference type="PANTHER" id="PTHR30598">
    <property type="entry name" value="NITRATE REDUCTASE PRIVATE CHAPERONE, REDOX ENZYME MATURATION PROTEIN REMP FAMILY"/>
    <property type="match status" value="1"/>
</dbReference>
<feature type="transmembrane region" description="Helical" evidence="13">
    <location>
        <begin position="177"/>
        <end position="199"/>
    </location>
</feature>
<organism evidence="15 16">
    <name type="scientific">Lederbergia graminis</name>
    <dbReference type="NCBI Taxonomy" id="735518"/>
    <lineage>
        <taxon>Bacteria</taxon>
        <taxon>Bacillati</taxon>
        <taxon>Bacillota</taxon>
        <taxon>Bacilli</taxon>
        <taxon>Bacillales</taxon>
        <taxon>Bacillaceae</taxon>
        <taxon>Lederbergia</taxon>
    </lineage>
</organism>
<keyword evidence="2" id="KW-0813">Transport</keyword>
<evidence type="ECO:0000313" key="15">
    <source>
        <dbReference type="EMBL" id="MFC5465344.1"/>
    </source>
</evidence>
<evidence type="ECO:0000256" key="9">
    <source>
        <dbReference type="ARBA" id="ARBA00023002"/>
    </source>
</evidence>
<reference evidence="16" key="1">
    <citation type="journal article" date="2019" name="Int. J. Syst. Evol. Microbiol.">
        <title>The Global Catalogue of Microorganisms (GCM) 10K type strain sequencing project: providing services to taxonomists for standard genome sequencing and annotation.</title>
        <authorList>
            <consortium name="The Broad Institute Genomics Platform"/>
            <consortium name="The Broad Institute Genome Sequencing Center for Infectious Disease"/>
            <person name="Wu L."/>
            <person name="Ma J."/>
        </authorList>
    </citation>
    <scope>NUCLEOTIDE SEQUENCE [LARGE SCALE GENOMIC DNA]</scope>
    <source>
        <strain evidence="16">CGMCC 1.12237</strain>
    </source>
</reference>
<evidence type="ECO:0000256" key="13">
    <source>
        <dbReference type="SAM" id="Phobius"/>
    </source>
</evidence>
<sequence>MSFIDTFLWAVFPYLTSTIFIIGHIIRYNVDQFGWSAQSSEFLEKRQLKWGSLLFHWGIVFVFFGHVAGIMIPKIIYDTVGVSDHLYHMGALWLGGAAGVATVIGGFLLFLRRSGHRRIRNNSSFNAMFTLVLLGAVVLVGFTATVGYAASGGDFDYRTTISPWFRGLLLFNPQPELMVGAPFGFQLHVILAFALFAVWPFTRLVHVWSLPLEYLTRNYIIFRKMNAQQIARRVK</sequence>
<evidence type="ECO:0000256" key="7">
    <source>
        <dbReference type="ARBA" id="ARBA00022982"/>
    </source>
</evidence>
<gene>
    <name evidence="15" type="primary">narI</name>
    <name evidence="15" type="ORF">ACFPM4_11345</name>
</gene>
<keyword evidence="10" id="KW-0408">Iron</keyword>
<comment type="subcellular location">
    <subcellularLocation>
        <location evidence="1">Cell membrane</location>
        <topology evidence="1">Multi-pass membrane protein</topology>
    </subcellularLocation>
</comment>
<protein>
    <submittedName>
        <fullName evidence="15">Respiratory nitrate reductase subunit gamma</fullName>
    </submittedName>
</protein>
<keyword evidence="8 13" id="KW-1133">Transmembrane helix</keyword>
<feature type="transmembrane region" description="Helical" evidence="13">
    <location>
        <begin position="50"/>
        <end position="72"/>
    </location>
</feature>
<dbReference type="InterPro" id="IPR023234">
    <property type="entry name" value="NarG-like_domain"/>
</dbReference>
<keyword evidence="3" id="KW-1003">Cell membrane</keyword>
<dbReference type="RefSeq" id="WP_144919529.1">
    <property type="nucleotide sequence ID" value="NZ_JBHSMC010000014.1"/>
</dbReference>
<dbReference type="InterPro" id="IPR051936">
    <property type="entry name" value="Heme-iron_electron_transfer"/>
</dbReference>
<keyword evidence="6" id="KW-0479">Metal-binding</keyword>
<feature type="transmembrane region" description="Helical" evidence="13">
    <location>
        <begin position="6"/>
        <end position="30"/>
    </location>
</feature>
<dbReference type="Proteomes" id="UP001596147">
    <property type="component" value="Unassembled WGS sequence"/>
</dbReference>
<dbReference type="NCBIfam" id="TIGR00351">
    <property type="entry name" value="narI"/>
    <property type="match status" value="1"/>
</dbReference>
<keyword evidence="16" id="KW-1185">Reference proteome</keyword>
<dbReference type="Pfam" id="PF02665">
    <property type="entry name" value="Nitrate_red_gam"/>
    <property type="match status" value="1"/>
</dbReference>
<keyword evidence="12 13" id="KW-0472">Membrane</keyword>
<accession>A0ABW0LHP4</accession>
<dbReference type="InterPro" id="IPR036197">
    <property type="entry name" value="NarG-like_sf"/>
</dbReference>